<proteinExistence type="predicted"/>
<reference evidence="4 5" key="1">
    <citation type="submission" date="2020-02" db="EMBL/GenBank/DDBJ databases">
        <title>Whole-genome analyses of novel actinobacteria.</title>
        <authorList>
            <person name="Sahin N."/>
        </authorList>
    </citation>
    <scope>NUCLEOTIDE SEQUENCE [LARGE SCALE GENOMIC DNA]</scope>
    <source>
        <strain evidence="4 5">A7024</strain>
    </source>
</reference>
<dbReference type="Pfam" id="PF07228">
    <property type="entry name" value="SpoIIE"/>
    <property type="match status" value="1"/>
</dbReference>
<dbReference type="Gene3D" id="3.60.40.10">
    <property type="entry name" value="PPM-type phosphatase domain"/>
    <property type="match status" value="1"/>
</dbReference>
<dbReference type="GO" id="GO:0016791">
    <property type="term" value="F:phosphatase activity"/>
    <property type="evidence" value="ECO:0007669"/>
    <property type="project" value="TreeGrafter"/>
</dbReference>
<keyword evidence="5" id="KW-1185">Reference proteome</keyword>
<feature type="transmembrane region" description="Helical" evidence="2">
    <location>
        <begin position="61"/>
        <end position="85"/>
    </location>
</feature>
<evidence type="ECO:0000313" key="5">
    <source>
        <dbReference type="Proteomes" id="UP000481583"/>
    </source>
</evidence>
<feature type="transmembrane region" description="Helical" evidence="2">
    <location>
        <begin position="105"/>
        <end position="123"/>
    </location>
</feature>
<dbReference type="EMBL" id="JAAKZV010000413">
    <property type="protein sequence ID" value="NGN70124.1"/>
    <property type="molecule type" value="Genomic_DNA"/>
</dbReference>
<dbReference type="InterPro" id="IPR001932">
    <property type="entry name" value="PPM-type_phosphatase-like_dom"/>
</dbReference>
<keyword evidence="1" id="KW-0378">Hydrolase</keyword>
<feature type="domain" description="PPM-type phosphatase" evidence="3">
    <location>
        <begin position="154"/>
        <end position="376"/>
    </location>
</feature>
<dbReference type="RefSeq" id="WP_165245659.1">
    <property type="nucleotide sequence ID" value="NZ_JAAKZV010000413.1"/>
</dbReference>
<dbReference type="InterPro" id="IPR052016">
    <property type="entry name" value="Bact_Sigma-Reg"/>
</dbReference>
<dbReference type="SMART" id="SM00331">
    <property type="entry name" value="PP2C_SIG"/>
    <property type="match status" value="1"/>
</dbReference>
<accession>A0A6G4UD82</accession>
<keyword evidence="2" id="KW-1133">Transmembrane helix</keyword>
<evidence type="ECO:0000256" key="1">
    <source>
        <dbReference type="ARBA" id="ARBA00022801"/>
    </source>
</evidence>
<dbReference type="AlphaFoldDB" id="A0A6G4UD82"/>
<evidence type="ECO:0000259" key="3">
    <source>
        <dbReference type="SMART" id="SM00331"/>
    </source>
</evidence>
<gene>
    <name evidence="4" type="ORF">G5C51_40335</name>
</gene>
<dbReference type="PANTHER" id="PTHR43156:SF2">
    <property type="entry name" value="STAGE II SPORULATION PROTEIN E"/>
    <property type="match status" value="1"/>
</dbReference>
<dbReference type="FunFam" id="3.60.40.10:FF:000058">
    <property type="entry name" value="Stage II sporulation protein E"/>
    <property type="match status" value="1"/>
</dbReference>
<comment type="caution">
    <text evidence="4">The sequence shown here is derived from an EMBL/GenBank/DDBJ whole genome shotgun (WGS) entry which is preliminary data.</text>
</comment>
<sequence length="387" mass="41208">MMQVGERGGGGDIRITNQRRERLAAWLLRIVRWLPLPLIIGGALFYLFTPAGYTSLPFFEAAPLIVAPVYSLRGTIAIGVLALAVQIGLELYNGTADEPTSIVEMFTELLVVCTAVVMNRLIAWHNRRLATARGVAEAAQRAVLPHPPEMLGGLQVAARYVPADADALIGGDMYVAQETQYGVRVVVGDVRGKGLGAVHAVAVSVGVFREAAEDEPCLESLANRLDRAVRRGAQRRQGLAPLEGFITAVFAEFDPEAGVVRILSRGHPAPLLLTPDGQVRPVAPEEASLPLGMGDLGDWPDEIAVAHFPPGASLLFFTDGVTEARDADGVFYDPEVALRDRAFAGPAGLLAALEADVSAHIGGRQQDDMALLALTRPRAAAGVRQVP</sequence>
<protein>
    <submittedName>
        <fullName evidence="4">Serine/threonine-protein phosphatase</fullName>
    </submittedName>
</protein>
<dbReference type="Proteomes" id="UP000481583">
    <property type="component" value="Unassembled WGS sequence"/>
</dbReference>
<evidence type="ECO:0000256" key="2">
    <source>
        <dbReference type="SAM" id="Phobius"/>
    </source>
</evidence>
<name>A0A6G4UD82_9ACTN</name>
<organism evidence="4 5">
    <name type="scientific">Streptomyces coryli</name>
    <dbReference type="NCBI Taxonomy" id="1128680"/>
    <lineage>
        <taxon>Bacteria</taxon>
        <taxon>Bacillati</taxon>
        <taxon>Actinomycetota</taxon>
        <taxon>Actinomycetes</taxon>
        <taxon>Kitasatosporales</taxon>
        <taxon>Streptomycetaceae</taxon>
        <taxon>Streptomyces</taxon>
    </lineage>
</organism>
<dbReference type="InterPro" id="IPR036457">
    <property type="entry name" value="PPM-type-like_dom_sf"/>
</dbReference>
<evidence type="ECO:0000313" key="4">
    <source>
        <dbReference type="EMBL" id="NGN70124.1"/>
    </source>
</evidence>
<keyword evidence="2" id="KW-0812">Transmembrane</keyword>
<keyword evidence="2" id="KW-0472">Membrane</keyword>
<dbReference type="PANTHER" id="PTHR43156">
    <property type="entry name" value="STAGE II SPORULATION PROTEIN E-RELATED"/>
    <property type="match status" value="1"/>
</dbReference>
<feature type="transmembrane region" description="Helical" evidence="2">
    <location>
        <begin position="30"/>
        <end position="49"/>
    </location>
</feature>